<evidence type="ECO:0000256" key="8">
    <source>
        <dbReference type="ARBA" id="ARBA00072274"/>
    </source>
</evidence>
<evidence type="ECO:0000256" key="7">
    <source>
        <dbReference type="ARBA" id="ARBA00053401"/>
    </source>
</evidence>
<dbReference type="Gene3D" id="2.30.22.10">
    <property type="entry name" value="Head domain of nucleotide exchange factor GrpE"/>
    <property type="match status" value="1"/>
</dbReference>
<comment type="subunit">
    <text evidence="3 10">Homodimer.</text>
</comment>
<dbReference type="RefSeq" id="WP_156683788.1">
    <property type="nucleotide sequence ID" value="NZ_CABWIB010000001.1"/>
</dbReference>
<dbReference type="CDD" id="cd00446">
    <property type="entry name" value="GrpE"/>
    <property type="match status" value="1"/>
</dbReference>
<comment type="similarity">
    <text evidence="2 10 12">Belongs to the GrpE family.</text>
</comment>
<dbReference type="GO" id="GO:0051082">
    <property type="term" value="F:unfolded protein binding"/>
    <property type="evidence" value="ECO:0007669"/>
    <property type="project" value="TreeGrafter"/>
</dbReference>
<comment type="function">
    <text evidence="7 10 11">Participates actively in the response to hyperosmotic and heat shock by preventing the aggregation of stress-denatured proteins, in association with DnaK and GrpE. It is the nucleotide exchange factor for DnaK and may function as a thermosensor. Unfolded proteins bind initially to DnaJ; upon interaction with the DnaJ-bound protein, DnaK hydrolyzes its bound ATP, resulting in the formation of a stable complex. GrpE releases ADP from DnaK; ATP binding to DnaK triggers the release of the substrate protein, thus completing the reaction cycle. Several rounds of ATP-dependent interactions between DnaJ, DnaK and GrpE are required for fully efficient folding.</text>
</comment>
<evidence type="ECO:0000313" key="15">
    <source>
        <dbReference type="Proteomes" id="UP000419017"/>
    </source>
</evidence>
<keyword evidence="6 10" id="KW-0143">Chaperone</keyword>
<proteinExistence type="inferred from homology"/>
<dbReference type="SUPFAM" id="SSF58014">
    <property type="entry name" value="Coiled-coil domain of nucleotide exchange factor GrpE"/>
    <property type="match status" value="1"/>
</dbReference>
<dbReference type="GO" id="GO:0000774">
    <property type="term" value="F:adenyl-nucleotide exchange factor activity"/>
    <property type="evidence" value="ECO:0007669"/>
    <property type="project" value="InterPro"/>
</dbReference>
<keyword evidence="4 10" id="KW-0963">Cytoplasm</keyword>
<dbReference type="InterPro" id="IPR000740">
    <property type="entry name" value="GrpE"/>
</dbReference>
<dbReference type="InterPro" id="IPR013805">
    <property type="entry name" value="GrpE_CC"/>
</dbReference>
<dbReference type="PANTHER" id="PTHR21237">
    <property type="entry name" value="GRPE PROTEIN"/>
    <property type="match status" value="1"/>
</dbReference>
<evidence type="ECO:0000256" key="5">
    <source>
        <dbReference type="ARBA" id="ARBA00023016"/>
    </source>
</evidence>
<dbReference type="GO" id="GO:0051087">
    <property type="term" value="F:protein-folding chaperone binding"/>
    <property type="evidence" value="ECO:0007669"/>
    <property type="project" value="InterPro"/>
</dbReference>
<dbReference type="PANTHER" id="PTHR21237:SF23">
    <property type="entry name" value="GRPE PROTEIN HOMOLOG, MITOCHONDRIAL"/>
    <property type="match status" value="1"/>
</dbReference>
<sequence length="175" mass="20319">MEENISEQVEEIINDENKVEKEESLEDKIEKLEAEINEWKKEYAIKLADFENYKKRKDKEFSEYKKYACESLIVKQVESIDVLSMATQSARSNHDMDALLEGLEMLKNGMITYLKEEGLEEIIAENEKYDPYSHQAVSTVSNEDMENDVIVSVLQKGYKLKGKVIRPAMVVINKK</sequence>
<evidence type="ECO:0000256" key="13">
    <source>
        <dbReference type="SAM" id="Coils"/>
    </source>
</evidence>
<dbReference type="Gene3D" id="3.90.20.20">
    <property type="match status" value="1"/>
</dbReference>
<organism evidence="14 15">
    <name type="scientific">Oceanivirga miroungae</name>
    <dbReference type="NCBI Taxonomy" id="1130046"/>
    <lineage>
        <taxon>Bacteria</taxon>
        <taxon>Fusobacteriati</taxon>
        <taxon>Fusobacteriota</taxon>
        <taxon>Fusobacteriia</taxon>
        <taxon>Fusobacteriales</taxon>
        <taxon>Leptotrichiaceae</taxon>
        <taxon>Oceanivirga</taxon>
    </lineage>
</organism>
<dbReference type="PRINTS" id="PR00773">
    <property type="entry name" value="GRPEPROTEIN"/>
</dbReference>
<dbReference type="NCBIfam" id="NF010738">
    <property type="entry name" value="PRK14140.1"/>
    <property type="match status" value="1"/>
</dbReference>
<keyword evidence="5 10" id="KW-0346">Stress response</keyword>
<reference evidence="14 15" key="1">
    <citation type="submission" date="2019-10" db="EMBL/GenBank/DDBJ databases">
        <authorList>
            <person name="Blom J."/>
        </authorList>
    </citation>
    <scope>NUCLEOTIDE SEQUENCE [LARGE SCALE GENOMIC DNA]</scope>
    <source>
        <strain evidence="14 15">ES3154-GLU</strain>
    </source>
</reference>
<comment type="subcellular location">
    <subcellularLocation>
        <location evidence="1 10">Cytoplasm</location>
    </subcellularLocation>
</comment>
<dbReference type="SUPFAM" id="SSF51064">
    <property type="entry name" value="Head domain of nucleotide exchange factor GrpE"/>
    <property type="match status" value="1"/>
</dbReference>
<dbReference type="GO" id="GO:0042803">
    <property type="term" value="F:protein homodimerization activity"/>
    <property type="evidence" value="ECO:0007669"/>
    <property type="project" value="InterPro"/>
</dbReference>
<keyword evidence="13" id="KW-0175">Coiled coil</keyword>
<evidence type="ECO:0000256" key="9">
    <source>
        <dbReference type="ARBA" id="ARBA00076414"/>
    </source>
</evidence>
<evidence type="ECO:0000313" key="14">
    <source>
        <dbReference type="EMBL" id="VWL85819.1"/>
    </source>
</evidence>
<dbReference type="AlphaFoldDB" id="A0A6I8ME29"/>
<protein>
    <recommendedName>
        <fullName evidence="8 10">Protein GrpE</fullName>
    </recommendedName>
    <alternativeName>
        <fullName evidence="9 10">HSP-70 cofactor</fullName>
    </alternativeName>
</protein>
<evidence type="ECO:0000256" key="1">
    <source>
        <dbReference type="ARBA" id="ARBA00004496"/>
    </source>
</evidence>
<dbReference type="PROSITE" id="PS01071">
    <property type="entry name" value="GRPE"/>
    <property type="match status" value="1"/>
</dbReference>
<accession>A0A6I8ME29</accession>
<dbReference type="HAMAP" id="MF_01151">
    <property type="entry name" value="GrpE"/>
    <property type="match status" value="1"/>
</dbReference>
<evidence type="ECO:0000256" key="11">
    <source>
        <dbReference type="RuleBase" id="RU000639"/>
    </source>
</evidence>
<evidence type="ECO:0000256" key="4">
    <source>
        <dbReference type="ARBA" id="ARBA00022490"/>
    </source>
</evidence>
<feature type="coiled-coil region" evidence="13">
    <location>
        <begin position="2"/>
        <end position="49"/>
    </location>
</feature>
<dbReference type="GO" id="GO:0005737">
    <property type="term" value="C:cytoplasm"/>
    <property type="evidence" value="ECO:0007669"/>
    <property type="project" value="UniProtKB-SubCell"/>
</dbReference>
<evidence type="ECO:0000256" key="10">
    <source>
        <dbReference type="HAMAP-Rule" id="MF_01151"/>
    </source>
</evidence>
<dbReference type="FunFam" id="2.30.22.10:FF:000001">
    <property type="entry name" value="Protein GrpE"/>
    <property type="match status" value="1"/>
</dbReference>
<dbReference type="Pfam" id="PF01025">
    <property type="entry name" value="GrpE"/>
    <property type="match status" value="1"/>
</dbReference>
<dbReference type="EMBL" id="CABWIB010000001">
    <property type="protein sequence ID" value="VWL85819.1"/>
    <property type="molecule type" value="Genomic_DNA"/>
</dbReference>
<evidence type="ECO:0000256" key="2">
    <source>
        <dbReference type="ARBA" id="ARBA00009054"/>
    </source>
</evidence>
<evidence type="ECO:0000256" key="3">
    <source>
        <dbReference type="ARBA" id="ARBA00011738"/>
    </source>
</evidence>
<dbReference type="Proteomes" id="UP000419017">
    <property type="component" value="Unassembled WGS sequence"/>
</dbReference>
<dbReference type="InterPro" id="IPR009012">
    <property type="entry name" value="GrpE_head"/>
</dbReference>
<evidence type="ECO:0000256" key="12">
    <source>
        <dbReference type="RuleBase" id="RU004478"/>
    </source>
</evidence>
<dbReference type="GO" id="GO:0006457">
    <property type="term" value="P:protein folding"/>
    <property type="evidence" value="ECO:0007669"/>
    <property type="project" value="InterPro"/>
</dbReference>
<keyword evidence="15" id="KW-1185">Reference proteome</keyword>
<gene>
    <name evidence="10" type="primary">grpE</name>
    <name evidence="14" type="ORF">OMES3154_01106</name>
</gene>
<name>A0A6I8ME29_9FUSO</name>
<evidence type="ECO:0000256" key="6">
    <source>
        <dbReference type="ARBA" id="ARBA00023186"/>
    </source>
</evidence>